<dbReference type="InterPro" id="IPR021109">
    <property type="entry name" value="Peptidase_aspartic_dom_sf"/>
</dbReference>
<evidence type="ECO:0000259" key="3">
    <source>
        <dbReference type="PROSITE" id="PS50175"/>
    </source>
</evidence>
<accession>A0ABW7FDF2</accession>
<dbReference type="CDD" id="cd05483">
    <property type="entry name" value="retropepsin_like_bacteria"/>
    <property type="match status" value="1"/>
</dbReference>
<proteinExistence type="predicted"/>
<dbReference type="InterPro" id="IPR034122">
    <property type="entry name" value="Retropepsin-like_bacterial"/>
</dbReference>
<evidence type="ECO:0000256" key="1">
    <source>
        <dbReference type="ARBA" id="ARBA00022801"/>
    </source>
</evidence>
<keyword evidence="2" id="KW-0732">Signal</keyword>
<dbReference type="SUPFAM" id="SSF50630">
    <property type="entry name" value="Acid proteases"/>
    <property type="match status" value="1"/>
</dbReference>
<feature type="chain" id="PRO_5046795036" evidence="2">
    <location>
        <begin position="22"/>
        <end position="214"/>
    </location>
</feature>
<gene>
    <name evidence="4" type="ORF">ACG0Z3_03550</name>
</gene>
<dbReference type="PROSITE" id="PS50175">
    <property type="entry name" value="ASP_PROT_RETROV"/>
    <property type="match status" value="1"/>
</dbReference>
<dbReference type="InterPro" id="IPR001995">
    <property type="entry name" value="Peptidase_A2_cat"/>
</dbReference>
<keyword evidence="5" id="KW-1185">Reference proteome</keyword>
<dbReference type="PROSITE" id="PS00141">
    <property type="entry name" value="ASP_PROTEASE"/>
    <property type="match status" value="1"/>
</dbReference>
<dbReference type="EMBL" id="JBIGHW010000001">
    <property type="protein sequence ID" value="MFG6439748.1"/>
    <property type="molecule type" value="Genomic_DNA"/>
</dbReference>
<protein>
    <submittedName>
        <fullName evidence="4">TIGR02281 family clan AA aspartic protease</fullName>
    </submittedName>
</protein>
<evidence type="ECO:0000313" key="5">
    <source>
        <dbReference type="Proteomes" id="UP001606301"/>
    </source>
</evidence>
<keyword evidence="4" id="KW-0645">Protease</keyword>
<dbReference type="RefSeq" id="WP_394395333.1">
    <property type="nucleotide sequence ID" value="NZ_JBIGHW010000001.1"/>
</dbReference>
<reference evidence="4 5" key="1">
    <citation type="submission" date="2024-08" db="EMBL/GenBank/DDBJ databases">
        <authorList>
            <person name="Lu H."/>
        </authorList>
    </citation>
    <scope>NUCLEOTIDE SEQUENCE [LARGE SCALE GENOMIC DNA]</scope>
    <source>
        <strain evidence="4 5">LKC17W</strain>
    </source>
</reference>
<keyword evidence="1" id="KW-0378">Hydrolase</keyword>
<evidence type="ECO:0000256" key="2">
    <source>
        <dbReference type="SAM" id="SignalP"/>
    </source>
</evidence>
<dbReference type="InterPro" id="IPR011969">
    <property type="entry name" value="Clan_AA_Asp_peptidase_C"/>
</dbReference>
<feature type="domain" description="Peptidase A2" evidence="3">
    <location>
        <begin position="117"/>
        <end position="195"/>
    </location>
</feature>
<evidence type="ECO:0000313" key="4">
    <source>
        <dbReference type="EMBL" id="MFG6439748.1"/>
    </source>
</evidence>
<dbReference type="NCBIfam" id="TIGR02281">
    <property type="entry name" value="clan_AA_DTGA"/>
    <property type="match status" value="1"/>
</dbReference>
<dbReference type="InterPro" id="IPR001969">
    <property type="entry name" value="Aspartic_peptidase_AS"/>
</dbReference>
<dbReference type="GO" id="GO:0006508">
    <property type="term" value="P:proteolysis"/>
    <property type="evidence" value="ECO:0007669"/>
    <property type="project" value="UniProtKB-KW"/>
</dbReference>
<dbReference type="GO" id="GO:0008233">
    <property type="term" value="F:peptidase activity"/>
    <property type="evidence" value="ECO:0007669"/>
    <property type="project" value="UniProtKB-KW"/>
</dbReference>
<organism evidence="4 5">
    <name type="scientific">Pelomonas margarita</name>
    <dbReference type="NCBI Taxonomy" id="3299031"/>
    <lineage>
        <taxon>Bacteria</taxon>
        <taxon>Pseudomonadati</taxon>
        <taxon>Pseudomonadota</taxon>
        <taxon>Betaproteobacteria</taxon>
        <taxon>Burkholderiales</taxon>
        <taxon>Sphaerotilaceae</taxon>
        <taxon>Roseateles</taxon>
    </lineage>
</organism>
<dbReference type="Proteomes" id="UP001606301">
    <property type="component" value="Unassembled WGS sequence"/>
</dbReference>
<comment type="caution">
    <text evidence="4">The sequence shown here is derived from an EMBL/GenBank/DDBJ whole genome shotgun (WGS) entry which is preliminary data.</text>
</comment>
<dbReference type="Gene3D" id="2.40.70.10">
    <property type="entry name" value="Acid Proteases"/>
    <property type="match status" value="1"/>
</dbReference>
<sequence>MRACWPAILTLCAALALPAQAAPKVQLNGMLGARAALLLIDGEPRTLQVGASALGVTLIALEDGRAVVELEGRRQTLALGAAPARVVRAASAPRQIVMPAGHGGHYTTAGTINGHLTQFLLDTGATSVAISQVEADRMGLRYQQGRRIVTHTANGAVPAYALELSSVRIADVEVRNVAAIVIPSQMPYVLLGNSFLDRFQMRRENDVMTLELRY</sequence>
<feature type="signal peptide" evidence="2">
    <location>
        <begin position="1"/>
        <end position="21"/>
    </location>
</feature>
<name>A0ABW7FDF2_9BURK</name>
<dbReference type="Pfam" id="PF13975">
    <property type="entry name" value="gag-asp_proteas"/>
    <property type="match status" value="1"/>
</dbReference>